<organism evidence="1 2">
    <name type="scientific">Myodes glareolus</name>
    <name type="common">Bank vole</name>
    <name type="synonym">Clethrionomys glareolus</name>
    <dbReference type="NCBI Taxonomy" id="447135"/>
    <lineage>
        <taxon>Eukaryota</taxon>
        <taxon>Metazoa</taxon>
        <taxon>Chordata</taxon>
        <taxon>Craniata</taxon>
        <taxon>Vertebrata</taxon>
        <taxon>Euteleostomi</taxon>
        <taxon>Mammalia</taxon>
        <taxon>Eutheria</taxon>
        <taxon>Euarchontoglires</taxon>
        <taxon>Glires</taxon>
        <taxon>Rodentia</taxon>
        <taxon>Myomorpha</taxon>
        <taxon>Muroidea</taxon>
        <taxon>Cricetidae</taxon>
        <taxon>Arvicolinae</taxon>
        <taxon>Myodes</taxon>
    </lineage>
</organism>
<accession>A0AAW0JQG5</accession>
<keyword evidence="2" id="KW-1185">Reference proteome</keyword>
<dbReference type="AlphaFoldDB" id="A0AAW0JQG5"/>
<gene>
    <name evidence="1" type="ORF">U0070_002197</name>
</gene>
<dbReference type="EMBL" id="JBBHLL010000023">
    <property type="protein sequence ID" value="KAK7828967.1"/>
    <property type="molecule type" value="Genomic_DNA"/>
</dbReference>
<feature type="non-terminal residue" evidence="1">
    <location>
        <position position="83"/>
    </location>
</feature>
<reference evidence="1 2" key="1">
    <citation type="journal article" date="2023" name="bioRxiv">
        <title>Conserved and derived expression patterns and positive selection on dental genes reveal complex evolutionary context of ever-growing rodent molars.</title>
        <authorList>
            <person name="Calamari Z.T."/>
            <person name="Song A."/>
            <person name="Cohen E."/>
            <person name="Akter M."/>
            <person name="Roy R.D."/>
            <person name="Hallikas O."/>
            <person name="Christensen M.M."/>
            <person name="Li P."/>
            <person name="Marangoni P."/>
            <person name="Jernvall J."/>
            <person name="Klein O.D."/>
        </authorList>
    </citation>
    <scope>NUCLEOTIDE SEQUENCE [LARGE SCALE GENOMIC DNA]</scope>
    <source>
        <strain evidence="1">V071</strain>
    </source>
</reference>
<protein>
    <submittedName>
        <fullName evidence="1">Uncharacterized protein</fullName>
    </submittedName>
</protein>
<comment type="caution">
    <text evidence="1">The sequence shown here is derived from an EMBL/GenBank/DDBJ whole genome shotgun (WGS) entry which is preliminary data.</text>
</comment>
<evidence type="ECO:0000313" key="1">
    <source>
        <dbReference type="EMBL" id="KAK7828967.1"/>
    </source>
</evidence>
<name>A0AAW0JQG5_MYOGA</name>
<dbReference type="Proteomes" id="UP001488838">
    <property type="component" value="Unassembled WGS sequence"/>
</dbReference>
<evidence type="ECO:0000313" key="2">
    <source>
        <dbReference type="Proteomes" id="UP001488838"/>
    </source>
</evidence>
<proteinExistence type="predicted"/>
<feature type="non-terminal residue" evidence="1">
    <location>
        <position position="1"/>
    </location>
</feature>
<sequence length="83" mass="9347">SPESRKLSCFRAQGTFRKLSRLGPARPALACGACYHPWFESGMKSSEISEQKAFCSIWTTKDGEPEYREPGRLSQARTCRDCV</sequence>